<name>A0A8H6M460_9AGAR</name>
<keyword evidence="3" id="KW-1185">Reference proteome</keyword>
<dbReference type="AlphaFoldDB" id="A0A8H6M460"/>
<feature type="region of interest" description="Disordered" evidence="1">
    <location>
        <begin position="404"/>
        <end position="434"/>
    </location>
</feature>
<proteinExistence type="predicted"/>
<sequence>MNCEYDTDKAKDVLSAIRQDEYKATEGIASTGIVGLERTKLDKLRVVDLQYPPSTRLLEEDDDSEAVFKMQGVICGKMLPPVLALPYGTNTPSKIRNLRQHVKITGFGSKEFEGYVDKLQDIHDKFSGQVADRTIDPFDFLPYEGNAALDSHSRYFTDRHLIPYEKSHRFLPGVDPHRILRTIQPDDFVHGPDNVVEYCARTADSNGRISYSPCEPSVFKVGDLVEVAFSCVGVPIKGQRMRILLQLRGVTLLDNIVRKESERLDKLSISNAVVHRTPKRKTLYLSHYDEIRGSGTVKRQRSDDDMLQARLFVTGHEGTRPEEGEIADNSLVHAEDGENNYGATQVVPVTAGGGLGAPTIEDAGPAEDASEVLDSVGEDGFTENGDDGMTEYGEIEDEGIDELAEGESAAEGAGVSGEGGKGEAGDGDAPFTHTDDLDLVEFGVEAMNVD</sequence>
<organism evidence="2 3">
    <name type="scientific">Ephemerocybe angulata</name>
    <dbReference type="NCBI Taxonomy" id="980116"/>
    <lineage>
        <taxon>Eukaryota</taxon>
        <taxon>Fungi</taxon>
        <taxon>Dikarya</taxon>
        <taxon>Basidiomycota</taxon>
        <taxon>Agaricomycotina</taxon>
        <taxon>Agaricomycetes</taxon>
        <taxon>Agaricomycetidae</taxon>
        <taxon>Agaricales</taxon>
        <taxon>Agaricineae</taxon>
        <taxon>Psathyrellaceae</taxon>
        <taxon>Ephemerocybe</taxon>
    </lineage>
</organism>
<dbReference type="OrthoDB" id="3269456at2759"/>
<protein>
    <submittedName>
        <fullName evidence="2">Uncharacterized protein</fullName>
    </submittedName>
</protein>
<accession>A0A8H6M460</accession>
<gene>
    <name evidence="2" type="ORF">DFP72DRAFT_965302</name>
</gene>
<evidence type="ECO:0000256" key="1">
    <source>
        <dbReference type="SAM" id="MobiDB-lite"/>
    </source>
</evidence>
<reference evidence="2 3" key="1">
    <citation type="submission" date="2020-07" db="EMBL/GenBank/DDBJ databases">
        <title>Comparative genomics of pyrophilous fungi reveals a link between fire events and developmental genes.</title>
        <authorList>
            <consortium name="DOE Joint Genome Institute"/>
            <person name="Steindorff A.S."/>
            <person name="Carver A."/>
            <person name="Calhoun S."/>
            <person name="Stillman K."/>
            <person name="Liu H."/>
            <person name="Lipzen A."/>
            <person name="Pangilinan J."/>
            <person name="Labutti K."/>
            <person name="Bruns T.D."/>
            <person name="Grigoriev I.V."/>
        </authorList>
    </citation>
    <scope>NUCLEOTIDE SEQUENCE [LARGE SCALE GENOMIC DNA]</scope>
    <source>
        <strain evidence="2 3">CBS 144469</strain>
    </source>
</reference>
<dbReference type="Proteomes" id="UP000521943">
    <property type="component" value="Unassembled WGS sequence"/>
</dbReference>
<evidence type="ECO:0000313" key="3">
    <source>
        <dbReference type="Proteomes" id="UP000521943"/>
    </source>
</evidence>
<dbReference type="EMBL" id="JACGCI010000032">
    <property type="protein sequence ID" value="KAF6754968.1"/>
    <property type="molecule type" value="Genomic_DNA"/>
</dbReference>
<comment type="caution">
    <text evidence="2">The sequence shown here is derived from an EMBL/GenBank/DDBJ whole genome shotgun (WGS) entry which is preliminary data.</text>
</comment>
<evidence type="ECO:0000313" key="2">
    <source>
        <dbReference type="EMBL" id="KAF6754968.1"/>
    </source>
</evidence>